<evidence type="ECO:0000256" key="1">
    <source>
        <dbReference type="SAM" id="MobiDB-lite"/>
    </source>
</evidence>
<dbReference type="OrthoDB" id="3255427at2759"/>
<dbReference type="PANTHER" id="PTHR38696:SF1">
    <property type="entry name" value="MEDIATOR OF RNA POLYMERASE II TRANSCRIPTION SUBUNIT 13"/>
    <property type="match status" value="1"/>
</dbReference>
<sequence>MQSYMSPSSRIRHLPPVGDLSVDRLPNPPPRAPRLDVADAPPGAHDPRGIYDPYALQTGRLRGPWLRYNLGSRWSRRSFIDRPVEDLTSYEPGQDYLFLPILPLKNNPGHIILTLESSDVLRLGNVPLATTQYTLRTMMPPLWPQGMSRDVQKDTEWIMKFRGRPWTVTGPESIMTGRLLCRVFKCLADQGWSYLAAVHSGEPPVRHVFQTSPPDLDSHFFAMMLSGNKEELTFVDCSQDLAHAISRQVRNLYAPNVVREGWRNLEGYTLQIIRRDFMRRHEDVALLIAQILKGTAERGYKLDASIPLSKSAFGLGKRREVWIFRKITGFIP</sequence>
<name>A0A164UCF6_9AGAM</name>
<organism evidence="2 3">
    <name type="scientific">Sistotremastrum niveocremeum HHB9708</name>
    <dbReference type="NCBI Taxonomy" id="1314777"/>
    <lineage>
        <taxon>Eukaryota</taxon>
        <taxon>Fungi</taxon>
        <taxon>Dikarya</taxon>
        <taxon>Basidiomycota</taxon>
        <taxon>Agaricomycotina</taxon>
        <taxon>Agaricomycetes</taxon>
        <taxon>Sistotremastrales</taxon>
        <taxon>Sistotremastraceae</taxon>
        <taxon>Sertulicium</taxon>
        <taxon>Sertulicium niveocremeum</taxon>
    </lineage>
</organism>
<gene>
    <name evidence="2" type="ORF">SISNIDRAFT_486037</name>
</gene>
<dbReference type="EMBL" id="KV419408">
    <property type="protein sequence ID" value="KZS93107.1"/>
    <property type="molecule type" value="Genomic_DNA"/>
</dbReference>
<dbReference type="Proteomes" id="UP000076722">
    <property type="component" value="Unassembled WGS sequence"/>
</dbReference>
<proteinExistence type="predicted"/>
<reference evidence="2 3" key="1">
    <citation type="journal article" date="2016" name="Mol. Biol. Evol.">
        <title>Comparative Genomics of Early-Diverging Mushroom-Forming Fungi Provides Insights into the Origins of Lignocellulose Decay Capabilities.</title>
        <authorList>
            <person name="Nagy L.G."/>
            <person name="Riley R."/>
            <person name="Tritt A."/>
            <person name="Adam C."/>
            <person name="Daum C."/>
            <person name="Floudas D."/>
            <person name="Sun H."/>
            <person name="Yadav J.S."/>
            <person name="Pangilinan J."/>
            <person name="Larsson K.H."/>
            <person name="Matsuura K."/>
            <person name="Barry K."/>
            <person name="Labutti K."/>
            <person name="Kuo R."/>
            <person name="Ohm R.A."/>
            <person name="Bhattacharya S.S."/>
            <person name="Shirouzu T."/>
            <person name="Yoshinaga Y."/>
            <person name="Martin F.M."/>
            <person name="Grigoriev I.V."/>
            <person name="Hibbett D.S."/>
        </authorList>
    </citation>
    <scope>NUCLEOTIDE SEQUENCE [LARGE SCALE GENOMIC DNA]</scope>
    <source>
        <strain evidence="2 3">HHB9708</strain>
    </source>
</reference>
<dbReference type="PANTHER" id="PTHR38696">
    <property type="entry name" value="MEDIATOR OF RNA POLYMERASE II TRANSCRIPTION SUBUNIT 13"/>
    <property type="match status" value="1"/>
</dbReference>
<evidence type="ECO:0000313" key="3">
    <source>
        <dbReference type="Proteomes" id="UP000076722"/>
    </source>
</evidence>
<keyword evidence="3" id="KW-1185">Reference proteome</keyword>
<feature type="region of interest" description="Disordered" evidence="1">
    <location>
        <begin position="1"/>
        <end position="50"/>
    </location>
</feature>
<protein>
    <submittedName>
        <fullName evidence="2">Uncharacterized protein</fullName>
    </submittedName>
</protein>
<dbReference type="AlphaFoldDB" id="A0A164UCF6"/>
<evidence type="ECO:0000313" key="2">
    <source>
        <dbReference type="EMBL" id="KZS93107.1"/>
    </source>
</evidence>
<accession>A0A164UCF6</accession>